<feature type="region of interest" description="Disordered" evidence="2">
    <location>
        <begin position="136"/>
        <end position="156"/>
    </location>
</feature>
<dbReference type="PANTHER" id="PTHR47059:SF1">
    <property type="entry name" value="TETRATRICOPEPTIDE REPEAT PROTEIN 32"/>
    <property type="match status" value="1"/>
</dbReference>
<keyword evidence="5" id="KW-1185">Reference proteome</keyword>
<reference evidence="4 5" key="2">
    <citation type="journal article" date="2021" name="J. Hered.">
        <title>Feather Gene Expression Elucidates the Developmental Basis of Plumage Iridescence in African Starlings.</title>
        <authorList>
            <person name="Rubenstein D.R."/>
            <person name="Corvelo A."/>
            <person name="MacManes M.D."/>
            <person name="Maia R."/>
            <person name="Narzisi G."/>
            <person name="Rousaki A."/>
            <person name="Vandenabeele P."/>
            <person name="Shawkey M.D."/>
            <person name="Solomon J."/>
        </authorList>
    </citation>
    <scope>NUCLEOTIDE SEQUENCE [LARGE SCALE GENOMIC DNA]</scope>
    <source>
        <strain evidence="4">SS15</strain>
    </source>
</reference>
<dbReference type="SMART" id="SM00028">
    <property type="entry name" value="TPR"/>
    <property type="match status" value="2"/>
</dbReference>
<evidence type="ECO:0000256" key="2">
    <source>
        <dbReference type="SAM" id="MobiDB-lite"/>
    </source>
</evidence>
<dbReference type="PANTHER" id="PTHR47059">
    <property type="entry name" value="TETRATRICOPEPTIDE REPEAT PROTEIN 32"/>
    <property type="match status" value="1"/>
</dbReference>
<evidence type="ECO:0000313" key="3">
    <source>
        <dbReference type="EMBL" id="KAG0133018.1"/>
    </source>
</evidence>
<feature type="non-terminal residue" evidence="3">
    <location>
        <position position="1"/>
    </location>
</feature>
<gene>
    <name evidence="4" type="ORF">IHE44_0009732</name>
    <name evidence="3" type="ORF">IHE44_012295</name>
</gene>
<dbReference type="Gene3D" id="1.25.40.10">
    <property type="entry name" value="Tetratricopeptide repeat domain"/>
    <property type="match status" value="1"/>
</dbReference>
<evidence type="ECO:0000313" key="4">
    <source>
        <dbReference type="EMBL" id="KAI1241261.1"/>
    </source>
</evidence>
<dbReference type="AlphaFoldDB" id="A0A835P1G8"/>
<dbReference type="SUPFAM" id="SSF48452">
    <property type="entry name" value="TPR-like"/>
    <property type="match status" value="1"/>
</dbReference>
<sequence>AAALLAAARAELRARRLSAAEELFSRFIARSPAGARSDLATALNDRGQVRYLRVEFAAAVQDFTAAIECQPGFEVPYYNRGLVRYRLGDFDEAMKDFRKVLELNPQFEDAALSLKQAILDKEEKQKRVKKEEILTNRTGDSRVNQQKQPPLPVHGCGSDHVHVYTTDLFEPRQKKRADVLERQWEQEIFVSGWDQQLTTLTSDSLLCLLLSYFTNLEEPFASLVPARTRTCAVTAEPPPLPCQTADFAQQGTVEEVDRALRVSAVPVMPAQWWSSELSVKDISALSAMDWGIPHPAPHRYLPQWAAVSQGAVISLLVCGGGTTA</sequence>
<accession>A0A835P1G8</accession>
<protein>
    <submittedName>
        <fullName evidence="3">Tetratricopeptide repeat protein 32</fullName>
    </submittedName>
</protein>
<organism evidence="3">
    <name type="scientific">Lamprotornis superbus</name>
    <dbReference type="NCBI Taxonomy" id="245042"/>
    <lineage>
        <taxon>Eukaryota</taxon>
        <taxon>Metazoa</taxon>
        <taxon>Chordata</taxon>
        <taxon>Craniata</taxon>
        <taxon>Vertebrata</taxon>
        <taxon>Euteleostomi</taxon>
        <taxon>Archelosauria</taxon>
        <taxon>Archosauria</taxon>
        <taxon>Dinosauria</taxon>
        <taxon>Saurischia</taxon>
        <taxon>Theropoda</taxon>
        <taxon>Coelurosauria</taxon>
        <taxon>Aves</taxon>
        <taxon>Neognathae</taxon>
        <taxon>Neoaves</taxon>
        <taxon>Telluraves</taxon>
        <taxon>Australaves</taxon>
        <taxon>Passeriformes</taxon>
        <taxon>Sturnidae</taxon>
        <taxon>Lamprotornis</taxon>
    </lineage>
</organism>
<reference evidence="4" key="3">
    <citation type="submission" date="2022-01" db="EMBL/GenBank/DDBJ databases">
        <authorList>
            <person name="Rubenstein D.R."/>
        </authorList>
    </citation>
    <scope>NUCLEOTIDE SEQUENCE</scope>
    <source>
        <strain evidence="4">SS15</strain>
        <tissue evidence="4">Liver</tissue>
    </source>
</reference>
<feature type="repeat" description="TPR" evidence="1">
    <location>
        <begin position="74"/>
        <end position="107"/>
    </location>
</feature>
<reference evidence="3" key="1">
    <citation type="submission" date="2020-10" db="EMBL/GenBank/DDBJ databases">
        <title>Feather gene expression reveals the developmental basis of iridescence in African starlings.</title>
        <authorList>
            <person name="Rubenstein D.R."/>
        </authorList>
    </citation>
    <scope>NUCLEOTIDE SEQUENCE</scope>
    <source>
        <strain evidence="3">SS15</strain>
        <tissue evidence="3">Liver</tissue>
    </source>
</reference>
<dbReference type="InterPro" id="IPR019734">
    <property type="entry name" value="TPR_rpt"/>
</dbReference>
<dbReference type="InterPro" id="IPR011990">
    <property type="entry name" value="TPR-like_helical_dom_sf"/>
</dbReference>
<dbReference type="EMBL" id="JADDUC010000007">
    <property type="protein sequence ID" value="KAG0133018.1"/>
    <property type="molecule type" value="Genomic_DNA"/>
</dbReference>
<comment type="caution">
    <text evidence="3">The sequence shown here is derived from an EMBL/GenBank/DDBJ whole genome shotgun (WGS) entry which is preliminary data.</text>
</comment>
<proteinExistence type="predicted"/>
<dbReference type="OrthoDB" id="2017782at2759"/>
<dbReference type="PROSITE" id="PS50293">
    <property type="entry name" value="TPR_REGION"/>
    <property type="match status" value="1"/>
</dbReference>
<dbReference type="PROSITE" id="PS50005">
    <property type="entry name" value="TPR"/>
    <property type="match status" value="1"/>
</dbReference>
<keyword evidence="1" id="KW-0802">TPR repeat</keyword>
<dbReference type="EMBL" id="JADDUC020000003">
    <property type="protein sequence ID" value="KAI1241261.1"/>
    <property type="molecule type" value="Genomic_DNA"/>
</dbReference>
<dbReference type="Pfam" id="PF13432">
    <property type="entry name" value="TPR_16"/>
    <property type="match status" value="1"/>
</dbReference>
<name>A0A835P1G8_9PASS</name>
<feature type="compositionally biased region" description="Polar residues" evidence="2">
    <location>
        <begin position="136"/>
        <end position="148"/>
    </location>
</feature>
<dbReference type="Pfam" id="PF00515">
    <property type="entry name" value="TPR_1"/>
    <property type="match status" value="1"/>
</dbReference>
<evidence type="ECO:0000256" key="1">
    <source>
        <dbReference type="PROSITE-ProRule" id="PRU00339"/>
    </source>
</evidence>
<evidence type="ECO:0000313" key="5">
    <source>
        <dbReference type="Proteomes" id="UP000618051"/>
    </source>
</evidence>
<dbReference type="Proteomes" id="UP000618051">
    <property type="component" value="Unassembled WGS sequence"/>
</dbReference>